<sequence length="167" mass="19525">MLRSVLLFCVCLFLVGCASIQSSYIPTLSEEEYMQATRKAELIVDDTTKIVVVATRMNIMQKYKSKDEVFLLDVYESGDGKKDFIQNGYKIYLQNKTKPLKIQKINKDSLDEFMQSKVMRWSEQYLVTFAPQDKKTTDSLTLVLEHEKYGKNFLQFGYRNIKKEARE</sequence>
<evidence type="ECO:0000313" key="3">
    <source>
        <dbReference type="Proteomes" id="UP001210261"/>
    </source>
</evidence>
<feature type="signal peptide" evidence="1">
    <location>
        <begin position="1"/>
        <end position="20"/>
    </location>
</feature>
<evidence type="ECO:0000256" key="1">
    <source>
        <dbReference type="SAM" id="SignalP"/>
    </source>
</evidence>
<evidence type="ECO:0000313" key="2">
    <source>
        <dbReference type="EMBL" id="MDA3968898.1"/>
    </source>
</evidence>
<dbReference type="EMBL" id="JAQHXR010000002">
    <property type="protein sequence ID" value="MDA3968898.1"/>
    <property type="molecule type" value="Genomic_DNA"/>
</dbReference>
<gene>
    <name evidence="2" type="ORF">PF021_04320</name>
</gene>
<feature type="chain" id="PRO_5045447420" description="Lipoprotein" evidence="1">
    <location>
        <begin position="21"/>
        <end position="167"/>
    </location>
</feature>
<organism evidence="2 3">
    <name type="scientific">Helicobacter ibis</name>
    <dbReference type="NCBI Taxonomy" id="2962633"/>
    <lineage>
        <taxon>Bacteria</taxon>
        <taxon>Pseudomonadati</taxon>
        <taxon>Campylobacterota</taxon>
        <taxon>Epsilonproteobacteria</taxon>
        <taxon>Campylobacterales</taxon>
        <taxon>Helicobacteraceae</taxon>
        <taxon>Helicobacter</taxon>
    </lineage>
</organism>
<dbReference type="Proteomes" id="UP001210261">
    <property type="component" value="Unassembled WGS sequence"/>
</dbReference>
<proteinExistence type="predicted"/>
<protein>
    <recommendedName>
        <fullName evidence="4">Lipoprotein</fullName>
    </recommendedName>
</protein>
<reference evidence="2 3" key="1">
    <citation type="submission" date="2023-01" db="EMBL/GenBank/DDBJ databases">
        <title>Description of Helicobacter ibis sp. nov. isolated from faecal droppings of black-faced ibis (Theristicus melanopis).</title>
        <authorList>
            <person name="Lopez-Cantillo M."/>
            <person name="Vidal-Veuthey B."/>
            <person name="Mella A."/>
            <person name="De La Haba R."/>
            <person name="Collado L."/>
        </authorList>
    </citation>
    <scope>NUCLEOTIDE SEQUENCE [LARGE SCALE GENOMIC DNA]</scope>
    <source>
        <strain evidence="2 3">A82</strain>
    </source>
</reference>
<dbReference type="PROSITE" id="PS51257">
    <property type="entry name" value="PROKAR_LIPOPROTEIN"/>
    <property type="match status" value="1"/>
</dbReference>
<keyword evidence="1" id="KW-0732">Signal</keyword>
<evidence type="ECO:0008006" key="4">
    <source>
        <dbReference type="Google" id="ProtNLM"/>
    </source>
</evidence>
<keyword evidence="3" id="KW-1185">Reference proteome</keyword>
<comment type="caution">
    <text evidence="2">The sequence shown here is derived from an EMBL/GenBank/DDBJ whole genome shotgun (WGS) entry which is preliminary data.</text>
</comment>
<accession>A0ABT4VFI2</accession>
<dbReference type="RefSeq" id="WP_271021190.1">
    <property type="nucleotide sequence ID" value="NZ_JAQHXR010000002.1"/>
</dbReference>
<name>A0ABT4VFI2_9HELI</name>